<dbReference type="eggNOG" id="ENOG502RYT1">
    <property type="taxonomic scope" value="Eukaryota"/>
</dbReference>
<dbReference type="AlphaFoldDB" id="H3GKT5"/>
<dbReference type="VEuPathDB" id="FungiDB:KRP23_2006"/>
<feature type="transmembrane region" description="Helical" evidence="1">
    <location>
        <begin position="73"/>
        <end position="95"/>
    </location>
</feature>
<dbReference type="InParanoid" id="H3GKT5"/>
<dbReference type="RefSeq" id="XP_067749344.1">
    <property type="nucleotide sequence ID" value="XM_067886684.1"/>
</dbReference>
<sequence length="265" mass="29852">MPGVSPRNSHYSVQMTPRQPEVLLHGSHELATWEKGVEIGRVVVYFLGSLLFLVGSIYFYPEYSVKWDGNAGLFASWCFVVGCIMFFTGANLDFIQTVRYNHGTQLRQVLRAFNALCNYMAASIFILGALYFLPTWYVKAPELGCWAFFIGSILFCIAAVVEILFICMTHEDPRVTGFKIKNVACWATIAALGTFIGALLFTIGSWYYLPRYINLVDEGTHYMNKAITFYVVGSVFFLINSFAMIPDVRRAITATARKNDLDAKV</sequence>
<dbReference type="OrthoDB" id="369339at2759"/>
<evidence type="ECO:0000313" key="3">
    <source>
        <dbReference type="EnsemblProtists" id="Phyra76920"/>
    </source>
</evidence>
<protein>
    <recommendedName>
        <fullName evidence="2">YrhK domain-containing protein</fullName>
    </recommendedName>
</protein>
<dbReference type="Proteomes" id="UP000005238">
    <property type="component" value="Unassembled WGS sequence"/>
</dbReference>
<dbReference type="VEuPathDB" id="FungiDB:KRP22_8143"/>
<feature type="domain" description="YrhK" evidence="2">
    <location>
        <begin position="108"/>
        <end position="164"/>
    </location>
</feature>
<reference evidence="3" key="2">
    <citation type="submission" date="2015-06" db="UniProtKB">
        <authorList>
            <consortium name="EnsemblProtists"/>
        </authorList>
    </citation>
    <scope>IDENTIFICATION</scope>
    <source>
        <strain evidence="3">Pr102</strain>
    </source>
</reference>
<feature type="transmembrane region" description="Helical" evidence="1">
    <location>
        <begin position="146"/>
        <end position="167"/>
    </location>
</feature>
<organism evidence="3 4">
    <name type="scientific">Phytophthora ramorum</name>
    <name type="common">Sudden oak death agent</name>
    <dbReference type="NCBI Taxonomy" id="164328"/>
    <lineage>
        <taxon>Eukaryota</taxon>
        <taxon>Sar</taxon>
        <taxon>Stramenopiles</taxon>
        <taxon>Oomycota</taxon>
        <taxon>Peronosporomycetes</taxon>
        <taxon>Peronosporales</taxon>
        <taxon>Peronosporaceae</taxon>
        <taxon>Phytophthora</taxon>
    </lineage>
</organism>
<dbReference type="EnsemblProtists" id="Phyra76920">
    <property type="protein sequence ID" value="Phyra76920"/>
    <property type="gene ID" value="Phyra76920"/>
</dbReference>
<dbReference type="InterPro" id="IPR025424">
    <property type="entry name" value="YrhK_domain"/>
</dbReference>
<dbReference type="HOGENOM" id="CLU_073479_0_0_1"/>
<accession>H3GKT5</accession>
<dbReference type="GeneID" id="94222512"/>
<keyword evidence="1" id="KW-0472">Membrane</keyword>
<feature type="transmembrane region" description="Helical" evidence="1">
    <location>
        <begin position="116"/>
        <end position="134"/>
    </location>
</feature>
<evidence type="ECO:0000259" key="2">
    <source>
        <dbReference type="Pfam" id="PF14145"/>
    </source>
</evidence>
<dbReference type="OMA" id="GAYCYLL"/>
<feature type="transmembrane region" description="Helical" evidence="1">
    <location>
        <begin position="183"/>
        <end position="207"/>
    </location>
</feature>
<feature type="domain" description="YrhK" evidence="2">
    <location>
        <begin position="38"/>
        <end position="97"/>
    </location>
</feature>
<dbReference type="Pfam" id="PF14145">
    <property type="entry name" value="YrhK"/>
    <property type="match status" value="3"/>
</dbReference>
<reference evidence="4" key="1">
    <citation type="journal article" date="2006" name="Science">
        <title>Phytophthora genome sequences uncover evolutionary origins and mechanisms of pathogenesis.</title>
        <authorList>
            <person name="Tyler B.M."/>
            <person name="Tripathy S."/>
            <person name="Zhang X."/>
            <person name="Dehal P."/>
            <person name="Jiang R.H."/>
            <person name="Aerts A."/>
            <person name="Arredondo F.D."/>
            <person name="Baxter L."/>
            <person name="Bensasson D."/>
            <person name="Beynon J.L."/>
            <person name="Chapman J."/>
            <person name="Damasceno C.M."/>
            <person name="Dorrance A.E."/>
            <person name="Dou D."/>
            <person name="Dickerman A.W."/>
            <person name="Dubchak I.L."/>
            <person name="Garbelotto M."/>
            <person name="Gijzen M."/>
            <person name="Gordon S.G."/>
            <person name="Govers F."/>
            <person name="Grunwald N.J."/>
            <person name="Huang W."/>
            <person name="Ivors K.L."/>
            <person name="Jones R.W."/>
            <person name="Kamoun S."/>
            <person name="Krampis K."/>
            <person name="Lamour K.H."/>
            <person name="Lee M.K."/>
            <person name="McDonald W.H."/>
            <person name="Medina M."/>
            <person name="Meijer H.J."/>
            <person name="Nordberg E.K."/>
            <person name="Maclean D.J."/>
            <person name="Ospina-Giraldo M.D."/>
            <person name="Morris P.F."/>
            <person name="Phuntumart V."/>
            <person name="Putnam N.H."/>
            <person name="Rash S."/>
            <person name="Rose J.K."/>
            <person name="Sakihama Y."/>
            <person name="Salamov A.A."/>
            <person name="Savidor A."/>
            <person name="Scheuring C.F."/>
            <person name="Smith B.M."/>
            <person name="Sobral B.W."/>
            <person name="Terry A."/>
            <person name="Torto-Alalibo T.A."/>
            <person name="Win J."/>
            <person name="Xu Z."/>
            <person name="Zhang H."/>
            <person name="Grigoriev I.V."/>
            <person name="Rokhsar D.S."/>
            <person name="Boore J.L."/>
        </authorList>
    </citation>
    <scope>NUCLEOTIDE SEQUENCE [LARGE SCALE GENOMIC DNA]</scope>
    <source>
        <strain evidence="4">Pr102</strain>
    </source>
</reference>
<feature type="transmembrane region" description="Helical" evidence="1">
    <location>
        <begin position="42"/>
        <end position="61"/>
    </location>
</feature>
<keyword evidence="1" id="KW-0812">Transmembrane</keyword>
<keyword evidence="1" id="KW-1133">Transmembrane helix</keyword>
<feature type="transmembrane region" description="Helical" evidence="1">
    <location>
        <begin position="227"/>
        <end position="248"/>
    </location>
</feature>
<proteinExistence type="predicted"/>
<keyword evidence="4" id="KW-1185">Reference proteome</keyword>
<name>H3GKT5_PHYRM</name>
<feature type="domain" description="YrhK" evidence="2">
    <location>
        <begin position="186"/>
        <end position="241"/>
    </location>
</feature>
<dbReference type="EMBL" id="DS566018">
    <property type="status" value="NOT_ANNOTATED_CDS"/>
    <property type="molecule type" value="Genomic_DNA"/>
</dbReference>
<evidence type="ECO:0000256" key="1">
    <source>
        <dbReference type="SAM" id="Phobius"/>
    </source>
</evidence>
<evidence type="ECO:0000313" key="4">
    <source>
        <dbReference type="Proteomes" id="UP000005238"/>
    </source>
</evidence>